<evidence type="ECO:0000256" key="8">
    <source>
        <dbReference type="ARBA" id="ARBA00023136"/>
    </source>
</evidence>
<dbReference type="PANTHER" id="PTHR30009:SF4">
    <property type="entry name" value="PTS SYSTEM N-ACETYLGLUCOSAMINE-SPECIFIC EIICBA COMPONENT"/>
    <property type="match status" value="1"/>
</dbReference>
<evidence type="ECO:0000256" key="5">
    <source>
        <dbReference type="ARBA" id="ARBA00022683"/>
    </source>
</evidence>
<keyword evidence="13" id="KW-1185">Reference proteome</keyword>
<evidence type="ECO:0000313" key="13">
    <source>
        <dbReference type="Proteomes" id="UP001500467"/>
    </source>
</evidence>
<feature type="compositionally biased region" description="Acidic residues" evidence="9">
    <location>
        <begin position="401"/>
        <end position="413"/>
    </location>
</feature>
<feature type="transmembrane region" description="Helical" evidence="10">
    <location>
        <begin position="368"/>
        <end position="390"/>
    </location>
</feature>
<organism evidence="12 13">
    <name type="scientific">Prauserella alba</name>
    <dbReference type="NCBI Taxonomy" id="176898"/>
    <lineage>
        <taxon>Bacteria</taxon>
        <taxon>Bacillati</taxon>
        <taxon>Actinomycetota</taxon>
        <taxon>Actinomycetes</taxon>
        <taxon>Pseudonocardiales</taxon>
        <taxon>Pseudonocardiaceae</taxon>
        <taxon>Prauserella</taxon>
    </lineage>
</organism>
<feature type="domain" description="PTS EIIC type-1" evidence="11">
    <location>
        <begin position="9"/>
        <end position="402"/>
    </location>
</feature>
<sequence length="456" mass="48158">MSDRAQGNRRSLAGLQRFGRSLMLPIATLPAAGLLNRLGQSDMLGRWDATSGIADVFVAAGGGLFDWLPLLFAVGIAVGFARKGDGSTGVAAAVGFVVFSKVVQVFAPIEEIEGYYEQTSEGMVEHTEWLLQPIKWPYSVLSGIVVGLVTAVLWQRFHRVKLPQYLAFFGGRRFVPIVNSFALLLLGVVFGLAFPVIDAGIQAAGEAATSDAVIGGGLYGTLNRLLIPVGLHQLLNVPLWFVFEGGDINNFFAGDPNAGAFMTGFFPIFMFALPAAAFAIWQTAKPSQKKLVGGVMLSSALTAFLTGITEPIEFAFMFVAWPLYLIHAVLTGTSMMLVNALDIHMGFSFSAGGIDFLLNMTAPAANKAWLLIPIGLVYAAIYYVVFRWVITKWNLRTPGREDDDADPGDSADSADDRKESPAKADAGTAAGSAARTGPESAGGAAGSTGAGGGTSS</sequence>
<dbReference type="PANTHER" id="PTHR30009">
    <property type="entry name" value="CYTOCHROME C-TYPE SYNTHESIS PROTEIN AND PTS TRANSMEMBRANE COMPONENT"/>
    <property type="match status" value="1"/>
</dbReference>
<feature type="transmembrane region" description="Helical" evidence="10">
    <location>
        <begin position="174"/>
        <end position="197"/>
    </location>
</feature>
<evidence type="ECO:0000256" key="7">
    <source>
        <dbReference type="ARBA" id="ARBA00022989"/>
    </source>
</evidence>
<evidence type="ECO:0000256" key="4">
    <source>
        <dbReference type="ARBA" id="ARBA00022597"/>
    </source>
</evidence>
<keyword evidence="8 10" id="KW-0472">Membrane</keyword>
<dbReference type="Proteomes" id="UP001500467">
    <property type="component" value="Unassembled WGS sequence"/>
</dbReference>
<evidence type="ECO:0000256" key="2">
    <source>
        <dbReference type="ARBA" id="ARBA00022448"/>
    </source>
</evidence>
<accession>A0ABP4GD42</accession>
<evidence type="ECO:0000313" key="12">
    <source>
        <dbReference type="EMBL" id="GAA1221377.1"/>
    </source>
</evidence>
<evidence type="ECO:0000256" key="3">
    <source>
        <dbReference type="ARBA" id="ARBA00022475"/>
    </source>
</evidence>
<feature type="transmembrane region" description="Helical" evidence="10">
    <location>
        <begin position="258"/>
        <end position="279"/>
    </location>
</feature>
<feature type="transmembrane region" description="Helical" evidence="10">
    <location>
        <begin position="58"/>
        <end position="81"/>
    </location>
</feature>
<keyword evidence="7 10" id="KW-1133">Transmembrane helix</keyword>
<evidence type="ECO:0000256" key="10">
    <source>
        <dbReference type="SAM" id="Phobius"/>
    </source>
</evidence>
<keyword evidence="6 10" id="KW-0812">Transmembrane</keyword>
<dbReference type="InterPro" id="IPR003352">
    <property type="entry name" value="PTS_EIIC"/>
</dbReference>
<dbReference type="PROSITE" id="PS51103">
    <property type="entry name" value="PTS_EIIC_TYPE_1"/>
    <property type="match status" value="1"/>
</dbReference>
<feature type="region of interest" description="Disordered" evidence="9">
    <location>
        <begin position="399"/>
        <end position="456"/>
    </location>
</feature>
<keyword evidence="5" id="KW-0598">Phosphotransferase system</keyword>
<dbReference type="InterPro" id="IPR050429">
    <property type="entry name" value="PTS_Glucose_EIICBA"/>
</dbReference>
<comment type="subcellular location">
    <subcellularLocation>
        <location evidence="1">Cell membrane</location>
        <topology evidence="1">Multi-pass membrane protein</topology>
    </subcellularLocation>
</comment>
<evidence type="ECO:0000256" key="6">
    <source>
        <dbReference type="ARBA" id="ARBA00022692"/>
    </source>
</evidence>
<dbReference type="InterPro" id="IPR013013">
    <property type="entry name" value="PTS_EIIC_1"/>
</dbReference>
<feature type="transmembrane region" description="Helical" evidence="10">
    <location>
        <begin position="136"/>
        <end position="154"/>
    </location>
</feature>
<feature type="transmembrane region" description="Helical" evidence="10">
    <location>
        <begin position="21"/>
        <end position="38"/>
    </location>
</feature>
<protein>
    <submittedName>
        <fullName evidence="12">PTS transporter subunit EIIC</fullName>
    </submittedName>
</protein>
<feature type="transmembrane region" description="Helical" evidence="10">
    <location>
        <begin position="314"/>
        <end position="338"/>
    </location>
</feature>
<keyword evidence="2" id="KW-0813">Transport</keyword>
<dbReference type="EMBL" id="BAAALM010000022">
    <property type="protein sequence ID" value="GAA1221377.1"/>
    <property type="molecule type" value="Genomic_DNA"/>
</dbReference>
<feature type="transmembrane region" description="Helical" evidence="10">
    <location>
        <begin position="88"/>
        <end position="107"/>
    </location>
</feature>
<name>A0ABP4GD42_9PSEU</name>
<reference evidence="13" key="1">
    <citation type="journal article" date="2019" name="Int. J. Syst. Evol. Microbiol.">
        <title>The Global Catalogue of Microorganisms (GCM) 10K type strain sequencing project: providing services to taxonomists for standard genome sequencing and annotation.</title>
        <authorList>
            <consortium name="The Broad Institute Genomics Platform"/>
            <consortium name="The Broad Institute Genome Sequencing Center for Infectious Disease"/>
            <person name="Wu L."/>
            <person name="Ma J."/>
        </authorList>
    </citation>
    <scope>NUCLEOTIDE SEQUENCE [LARGE SCALE GENOMIC DNA]</scope>
    <source>
        <strain evidence="13">JCM 13022</strain>
    </source>
</reference>
<evidence type="ECO:0000256" key="1">
    <source>
        <dbReference type="ARBA" id="ARBA00004651"/>
    </source>
</evidence>
<keyword evidence="3" id="KW-1003">Cell membrane</keyword>
<gene>
    <name evidence="12" type="ORF">GCM10009675_50280</name>
</gene>
<feature type="compositionally biased region" description="Gly residues" evidence="9">
    <location>
        <begin position="443"/>
        <end position="456"/>
    </location>
</feature>
<comment type="caution">
    <text evidence="12">The sequence shown here is derived from an EMBL/GenBank/DDBJ whole genome shotgun (WGS) entry which is preliminary data.</text>
</comment>
<dbReference type="Pfam" id="PF02378">
    <property type="entry name" value="PTS_EIIC"/>
    <property type="match status" value="1"/>
</dbReference>
<keyword evidence="4" id="KW-0762">Sugar transport</keyword>
<proteinExistence type="predicted"/>
<evidence type="ECO:0000259" key="11">
    <source>
        <dbReference type="PROSITE" id="PS51103"/>
    </source>
</evidence>
<dbReference type="RefSeq" id="WP_253859704.1">
    <property type="nucleotide sequence ID" value="NZ_BAAALM010000022.1"/>
</dbReference>
<feature type="compositionally biased region" description="Low complexity" evidence="9">
    <location>
        <begin position="423"/>
        <end position="437"/>
    </location>
</feature>
<evidence type="ECO:0000256" key="9">
    <source>
        <dbReference type="SAM" id="MobiDB-lite"/>
    </source>
</evidence>